<proteinExistence type="predicted"/>
<name>A0A9N9H098_FUNMO</name>
<evidence type="ECO:0000313" key="2">
    <source>
        <dbReference type="Proteomes" id="UP000789375"/>
    </source>
</evidence>
<gene>
    <name evidence="1" type="ORF">FMOSSE_LOCUS10909</name>
</gene>
<accession>A0A9N9H098</accession>
<sequence>MELMSEGLELNEENEGNNEINNTEFSAFLESINEDYQRDGSQIRIALDKFAKRYVSAKSKSIPRLCSFLYDLNRDLDPTAYVKSGSIISVQV</sequence>
<reference evidence="1" key="1">
    <citation type="submission" date="2021-06" db="EMBL/GenBank/DDBJ databases">
        <authorList>
            <person name="Kallberg Y."/>
            <person name="Tangrot J."/>
            <person name="Rosling A."/>
        </authorList>
    </citation>
    <scope>NUCLEOTIDE SEQUENCE</scope>
    <source>
        <strain evidence="1">87-6 pot B 2015</strain>
    </source>
</reference>
<evidence type="ECO:0000313" key="1">
    <source>
        <dbReference type="EMBL" id="CAG8639462.1"/>
    </source>
</evidence>
<dbReference type="EMBL" id="CAJVPP010003894">
    <property type="protein sequence ID" value="CAG8639462.1"/>
    <property type="molecule type" value="Genomic_DNA"/>
</dbReference>
<protein>
    <submittedName>
        <fullName evidence="1">5980_t:CDS:1</fullName>
    </submittedName>
</protein>
<dbReference type="AlphaFoldDB" id="A0A9N9H098"/>
<organism evidence="1 2">
    <name type="scientific">Funneliformis mosseae</name>
    <name type="common">Endomycorrhizal fungus</name>
    <name type="synonym">Glomus mosseae</name>
    <dbReference type="NCBI Taxonomy" id="27381"/>
    <lineage>
        <taxon>Eukaryota</taxon>
        <taxon>Fungi</taxon>
        <taxon>Fungi incertae sedis</taxon>
        <taxon>Mucoromycota</taxon>
        <taxon>Glomeromycotina</taxon>
        <taxon>Glomeromycetes</taxon>
        <taxon>Glomerales</taxon>
        <taxon>Glomeraceae</taxon>
        <taxon>Funneliformis</taxon>
    </lineage>
</organism>
<keyword evidence="2" id="KW-1185">Reference proteome</keyword>
<dbReference type="Proteomes" id="UP000789375">
    <property type="component" value="Unassembled WGS sequence"/>
</dbReference>
<comment type="caution">
    <text evidence="1">The sequence shown here is derived from an EMBL/GenBank/DDBJ whole genome shotgun (WGS) entry which is preliminary data.</text>
</comment>